<dbReference type="EMBL" id="PYGK01000002">
    <property type="protein sequence ID" value="PSL34656.1"/>
    <property type="molecule type" value="Genomic_DNA"/>
</dbReference>
<keyword evidence="10" id="KW-0449">Lipoprotein</keyword>
<comment type="subcellular location">
    <subcellularLocation>
        <location evidence="1">Cell membrane</location>
        <topology evidence="1">Multi-pass membrane protein</topology>
    </subcellularLocation>
</comment>
<feature type="transmembrane region" description="Helical" evidence="7">
    <location>
        <begin position="20"/>
        <end position="43"/>
    </location>
</feature>
<dbReference type="InterPro" id="IPR003838">
    <property type="entry name" value="ABC3_permease_C"/>
</dbReference>
<feature type="transmembrane region" description="Helical" evidence="7">
    <location>
        <begin position="378"/>
        <end position="398"/>
    </location>
</feature>
<dbReference type="Proteomes" id="UP000240978">
    <property type="component" value="Unassembled WGS sequence"/>
</dbReference>
<evidence type="ECO:0000313" key="11">
    <source>
        <dbReference type="Proteomes" id="UP000240978"/>
    </source>
</evidence>
<feature type="transmembrane region" description="Helical" evidence="7">
    <location>
        <begin position="283"/>
        <end position="304"/>
    </location>
</feature>
<keyword evidence="5 7" id="KW-1133">Transmembrane helix</keyword>
<comment type="caution">
    <text evidence="10">The sequence shown here is derived from an EMBL/GenBank/DDBJ whole genome shotgun (WGS) entry which is preliminary data.</text>
</comment>
<dbReference type="PANTHER" id="PTHR30489">
    <property type="entry name" value="LIPOPROTEIN-RELEASING SYSTEM TRANSMEMBRANE PROTEIN LOLE"/>
    <property type="match status" value="1"/>
</dbReference>
<evidence type="ECO:0000256" key="1">
    <source>
        <dbReference type="ARBA" id="ARBA00004651"/>
    </source>
</evidence>
<dbReference type="InterPro" id="IPR025857">
    <property type="entry name" value="MacB_PCD"/>
</dbReference>
<keyword evidence="6 7" id="KW-0472">Membrane</keyword>
<evidence type="ECO:0000313" key="10">
    <source>
        <dbReference type="EMBL" id="PSL34656.1"/>
    </source>
</evidence>
<evidence type="ECO:0000259" key="8">
    <source>
        <dbReference type="Pfam" id="PF02687"/>
    </source>
</evidence>
<evidence type="ECO:0000256" key="5">
    <source>
        <dbReference type="ARBA" id="ARBA00022989"/>
    </source>
</evidence>
<dbReference type="OrthoDB" id="9770036at2"/>
<dbReference type="PANTHER" id="PTHR30489:SF0">
    <property type="entry name" value="LIPOPROTEIN-RELEASING SYSTEM TRANSMEMBRANE PROTEIN LOLE"/>
    <property type="match status" value="1"/>
</dbReference>
<feature type="transmembrane region" description="Helical" evidence="7">
    <location>
        <begin position="331"/>
        <end position="358"/>
    </location>
</feature>
<gene>
    <name evidence="10" type="ORF">CLV42_102229</name>
</gene>
<feature type="domain" description="MacB-like periplasmic core" evidence="9">
    <location>
        <begin position="19"/>
        <end position="255"/>
    </location>
</feature>
<evidence type="ECO:0000256" key="7">
    <source>
        <dbReference type="SAM" id="Phobius"/>
    </source>
</evidence>
<protein>
    <submittedName>
        <fullName evidence="10">Lipoprotein-releasing system permease protein</fullName>
    </submittedName>
</protein>
<reference evidence="10 11" key="1">
    <citation type="submission" date="2018-03" db="EMBL/GenBank/DDBJ databases">
        <title>Genomic Encyclopedia of Archaeal and Bacterial Type Strains, Phase II (KMG-II): from individual species to whole genera.</title>
        <authorList>
            <person name="Goeker M."/>
        </authorList>
    </citation>
    <scope>NUCLEOTIDE SEQUENCE [LARGE SCALE GENOMIC DNA]</scope>
    <source>
        <strain evidence="10 11">DSM 18107</strain>
    </source>
</reference>
<proteinExistence type="inferred from homology"/>
<dbReference type="RefSeq" id="WP_106600935.1">
    <property type="nucleotide sequence ID" value="NZ_PYGK01000002.1"/>
</dbReference>
<evidence type="ECO:0000259" key="9">
    <source>
        <dbReference type="Pfam" id="PF12704"/>
    </source>
</evidence>
<comment type="similarity">
    <text evidence="2">Belongs to the ABC-4 integral membrane protein family. LolC/E subfamily.</text>
</comment>
<name>A0A2P8GL20_9BACT</name>
<keyword evidence="11" id="KW-1185">Reference proteome</keyword>
<evidence type="ECO:0000256" key="3">
    <source>
        <dbReference type="ARBA" id="ARBA00022475"/>
    </source>
</evidence>
<keyword evidence="3" id="KW-1003">Cell membrane</keyword>
<evidence type="ECO:0000256" key="4">
    <source>
        <dbReference type="ARBA" id="ARBA00022692"/>
    </source>
</evidence>
<dbReference type="GO" id="GO:0044874">
    <property type="term" value="P:lipoprotein localization to outer membrane"/>
    <property type="evidence" value="ECO:0007669"/>
    <property type="project" value="TreeGrafter"/>
</dbReference>
<dbReference type="Pfam" id="PF12704">
    <property type="entry name" value="MacB_PCD"/>
    <property type="match status" value="1"/>
</dbReference>
<dbReference type="Pfam" id="PF02687">
    <property type="entry name" value="FtsX"/>
    <property type="match status" value="1"/>
</dbReference>
<feature type="domain" description="ABC3 transporter permease C-terminal" evidence="8">
    <location>
        <begin position="288"/>
        <end position="410"/>
    </location>
</feature>
<evidence type="ECO:0000256" key="6">
    <source>
        <dbReference type="ARBA" id="ARBA00023136"/>
    </source>
</evidence>
<dbReference type="AlphaFoldDB" id="A0A2P8GL20"/>
<keyword evidence="4 7" id="KW-0812">Transmembrane</keyword>
<sequence length="417" mass="46056">MKLIFSIARALLLARWRQTLVAAIGVAFSITMFVSLLGFMSGLNEMMDALFLNRTPHIRLYNEIKPAAVQPILMSPVYRSGYHFIHSIKATGSRQGIYNGMAILDALRRDDRVTGISSRIVMQAFFNEGTVDITATVNGIEERKETALFHFEDYIVAGDALMLEKMPNSIILGKVLAEDLLVHVGETVQLTTAEGERFPLKVVAIWQSGIRDFDKVQSFTSLGTAQKLLGKTANYITDIQLKIKDITAAPAMAREYNHLFRVSAQDVQTLNAEFETGSFIRSLISYAVGITLLTVSGFGIYNILNMLIYEKMDTIAILKASGFAGRDVRRIFISIAMSIGIAGGVTGLMAGFLFSLGIDQLPFRTTSLPTIKTYPVSYDPFIYFIGGIFSLASTYLAGWQPSRKASRIDPVVIIRGK</sequence>
<evidence type="ECO:0000256" key="2">
    <source>
        <dbReference type="ARBA" id="ARBA00005236"/>
    </source>
</evidence>
<dbReference type="GO" id="GO:0098797">
    <property type="term" value="C:plasma membrane protein complex"/>
    <property type="evidence" value="ECO:0007669"/>
    <property type="project" value="TreeGrafter"/>
</dbReference>
<organism evidence="10 11">
    <name type="scientific">Chitinophaga ginsengisoli</name>
    <dbReference type="NCBI Taxonomy" id="363837"/>
    <lineage>
        <taxon>Bacteria</taxon>
        <taxon>Pseudomonadati</taxon>
        <taxon>Bacteroidota</taxon>
        <taxon>Chitinophagia</taxon>
        <taxon>Chitinophagales</taxon>
        <taxon>Chitinophagaceae</taxon>
        <taxon>Chitinophaga</taxon>
    </lineage>
</organism>
<accession>A0A2P8GL20</accession>
<dbReference type="InterPro" id="IPR051447">
    <property type="entry name" value="Lipoprotein-release_system"/>
</dbReference>